<gene>
    <name evidence="1" type="ORF">GUJ93_ZPchr0002g23871</name>
</gene>
<reference evidence="1" key="2">
    <citation type="submission" date="2021-02" db="EMBL/GenBank/DDBJ databases">
        <authorList>
            <person name="Kimball J.A."/>
            <person name="Haas M.W."/>
            <person name="Macchietto M."/>
            <person name="Kono T."/>
            <person name="Duquette J."/>
            <person name="Shao M."/>
        </authorList>
    </citation>
    <scope>NUCLEOTIDE SEQUENCE</scope>
    <source>
        <tissue evidence="1">Fresh leaf tissue</tissue>
    </source>
</reference>
<protein>
    <submittedName>
        <fullName evidence="1">Uncharacterized protein</fullName>
    </submittedName>
</protein>
<evidence type="ECO:0000313" key="1">
    <source>
        <dbReference type="EMBL" id="KAG8060105.1"/>
    </source>
</evidence>
<accession>A0A8J5VC28</accession>
<reference evidence="1" key="1">
    <citation type="journal article" date="2021" name="bioRxiv">
        <title>Whole Genome Assembly and Annotation of Northern Wild Rice, Zizania palustris L., Supports a Whole Genome Duplication in the Zizania Genus.</title>
        <authorList>
            <person name="Haas M."/>
            <person name="Kono T."/>
            <person name="Macchietto M."/>
            <person name="Millas R."/>
            <person name="McGilp L."/>
            <person name="Shao M."/>
            <person name="Duquette J."/>
            <person name="Hirsch C.N."/>
            <person name="Kimball J."/>
        </authorList>
    </citation>
    <scope>NUCLEOTIDE SEQUENCE</scope>
    <source>
        <tissue evidence="1">Fresh leaf tissue</tissue>
    </source>
</reference>
<sequence>MEEVVQLCAMKCSAAVDAARDTGDLCATQSLGNDVVESVVNVQKKVVCAFNQGRAAAICTKDSLASSRQVCIVNNGLQVTNVVDANCALVSCPDVTARHTPDSTGRATCVAQQHARRTWLAHRRKSGQVLEMETR</sequence>
<comment type="caution">
    <text evidence="1">The sequence shown here is derived from an EMBL/GenBank/DDBJ whole genome shotgun (WGS) entry which is preliminary data.</text>
</comment>
<keyword evidence="2" id="KW-1185">Reference proteome</keyword>
<organism evidence="1 2">
    <name type="scientific">Zizania palustris</name>
    <name type="common">Northern wild rice</name>
    <dbReference type="NCBI Taxonomy" id="103762"/>
    <lineage>
        <taxon>Eukaryota</taxon>
        <taxon>Viridiplantae</taxon>
        <taxon>Streptophyta</taxon>
        <taxon>Embryophyta</taxon>
        <taxon>Tracheophyta</taxon>
        <taxon>Spermatophyta</taxon>
        <taxon>Magnoliopsida</taxon>
        <taxon>Liliopsida</taxon>
        <taxon>Poales</taxon>
        <taxon>Poaceae</taxon>
        <taxon>BOP clade</taxon>
        <taxon>Oryzoideae</taxon>
        <taxon>Oryzeae</taxon>
        <taxon>Zizaniinae</taxon>
        <taxon>Zizania</taxon>
    </lineage>
</organism>
<proteinExistence type="predicted"/>
<dbReference type="AlphaFoldDB" id="A0A8J5VC28"/>
<dbReference type="EMBL" id="JAAALK010000287">
    <property type="protein sequence ID" value="KAG8060105.1"/>
    <property type="molecule type" value="Genomic_DNA"/>
</dbReference>
<name>A0A8J5VC28_ZIZPA</name>
<dbReference type="Proteomes" id="UP000729402">
    <property type="component" value="Unassembled WGS sequence"/>
</dbReference>
<evidence type="ECO:0000313" key="2">
    <source>
        <dbReference type="Proteomes" id="UP000729402"/>
    </source>
</evidence>